<evidence type="ECO:0000313" key="2">
    <source>
        <dbReference type="EMBL" id="CAK9043643.1"/>
    </source>
</evidence>
<proteinExistence type="predicted"/>
<keyword evidence="1" id="KW-0472">Membrane</keyword>
<gene>
    <name evidence="2" type="ORF">SCF082_LOCUS24910</name>
</gene>
<name>A0ABP0LXJ7_9DINO</name>
<evidence type="ECO:0000313" key="3">
    <source>
        <dbReference type="Proteomes" id="UP001642464"/>
    </source>
</evidence>
<accession>A0ABP0LXJ7</accession>
<organism evidence="2 3">
    <name type="scientific">Durusdinium trenchii</name>
    <dbReference type="NCBI Taxonomy" id="1381693"/>
    <lineage>
        <taxon>Eukaryota</taxon>
        <taxon>Sar</taxon>
        <taxon>Alveolata</taxon>
        <taxon>Dinophyceae</taxon>
        <taxon>Suessiales</taxon>
        <taxon>Symbiodiniaceae</taxon>
        <taxon>Durusdinium</taxon>
    </lineage>
</organism>
<protein>
    <submittedName>
        <fullName evidence="2">Uncharacterized protein</fullName>
    </submittedName>
</protein>
<feature type="transmembrane region" description="Helical" evidence="1">
    <location>
        <begin position="146"/>
        <end position="165"/>
    </location>
</feature>
<evidence type="ECO:0000256" key="1">
    <source>
        <dbReference type="SAM" id="Phobius"/>
    </source>
</evidence>
<dbReference type="Proteomes" id="UP001642464">
    <property type="component" value="Unassembled WGS sequence"/>
</dbReference>
<keyword evidence="3" id="KW-1185">Reference proteome</keyword>
<keyword evidence="1" id="KW-1133">Transmembrane helix</keyword>
<reference evidence="2 3" key="1">
    <citation type="submission" date="2024-02" db="EMBL/GenBank/DDBJ databases">
        <authorList>
            <person name="Chen Y."/>
            <person name="Shah S."/>
            <person name="Dougan E. K."/>
            <person name="Thang M."/>
            <person name="Chan C."/>
        </authorList>
    </citation>
    <scope>NUCLEOTIDE SEQUENCE [LARGE SCALE GENOMIC DNA]</scope>
</reference>
<comment type="caution">
    <text evidence="2">The sequence shown here is derived from an EMBL/GenBank/DDBJ whole genome shotgun (WGS) entry which is preliminary data.</text>
</comment>
<sequence>MLDDQLIHELTSLNGNKLASATAAAAQKATEAAALAQELVNANEAVKTALKLRDEALEKQTSLVEQIQQKLRSSILTEMEDTRLVQILDASDRMVTLTTTSSTNMVDQILDDKNVVVTVNVVNNKTTQAPEPTKAYNDEVLYPTDWVVIGSLIFVILFVSLIVCYSRSQER</sequence>
<dbReference type="EMBL" id="CAXAMM010018557">
    <property type="protein sequence ID" value="CAK9043643.1"/>
    <property type="molecule type" value="Genomic_DNA"/>
</dbReference>
<keyword evidence="1" id="KW-0812">Transmembrane</keyword>